<dbReference type="AlphaFoldDB" id="A0A5M8FRF0"/>
<feature type="region of interest" description="Disordered" evidence="1">
    <location>
        <begin position="65"/>
        <end position="101"/>
    </location>
</feature>
<dbReference type="RefSeq" id="WP_150091045.1">
    <property type="nucleotide sequence ID" value="NZ_VWXX01000004.1"/>
</dbReference>
<organism evidence="2 3">
    <name type="scientific">Thiohalocapsa marina</name>
    <dbReference type="NCBI Taxonomy" id="424902"/>
    <lineage>
        <taxon>Bacteria</taxon>
        <taxon>Pseudomonadati</taxon>
        <taxon>Pseudomonadota</taxon>
        <taxon>Gammaproteobacteria</taxon>
        <taxon>Chromatiales</taxon>
        <taxon>Chromatiaceae</taxon>
        <taxon>Thiohalocapsa</taxon>
    </lineage>
</organism>
<dbReference type="EMBL" id="VWXX01000004">
    <property type="protein sequence ID" value="KAA6186736.1"/>
    <property type="molecule type" value="Genomic_DNA"/>
</dbReference>
<proteinExistence type="predicted"/>
<feature type="compositionally biased region" description="Basic and acidic residues" evidence="1">
    <location>
        <begin position="78"/>
        <end position="93"/>
    </location>
</feature>
<evidence type="ECO:0000313" key="2">
    <source>
        <dbReference type="EMBL" id="KAA6186736.1"/>
    </source>
</evidence>
<gene>
    <name evidence="2" type="ORF">F2Q65_05045</name>
</gene>
<comment type="caution">
    <text evidence="2">The sequence shown here is derived from an EMBL/GenBank/DDBJ whole genome shotgun (WGS) entry which is preliminary data.</text>
</comment>
<dbReference type="Proteomes" id="UP000322981">
    <property type="component" value="Unassembled WGS sequence"/>
</dbReference>
<protein>
    <submittedName>
        <fullName evidence="2">Uncharacterized protein</fullName>
    </submittedName>
</protein>
<evidence type="ECO:0000313" key="3">
    <source>
        <dbReference type="Proteomes" id="UP000322981"/>
    </source>
</evidence>
<accession>A0A5M8FRF0</accession>
<dbReference type="OrthoDB" id="9791200at2"/>
<reference evidence="2 3" key="1">
    <citation type="submission" date="2019-09" db="EMBL/GenBank/DDBJ databases">
        <title>Whole-genome sequence of the purple sulfur bacterium Thiohalocapsa marina DSM 19078.</title>
        <authorList>
            <person name="Kyndt J.A."/>
            <person name="Meyer T.E."/>
        </authorList>
    </citation>
    <scope>NUCLEOTIDE SEQUENCE [LARGE SCALE GENOMIC DNA]</scope>
    <source>
        <strain evidence="2 3">DSM 19078</strain>
    </source>
</reference>
<keyword evidence="3" id="KW-1185">Reference proteome</keyword>
<evidence type="ECO:0000256" key="1">
    <source>
        <dbReference type="SAM" id="MobiDB-lite"/>
    </source>
</evidence>
<name>A0A5M8FRF0_9GAMM</name>
<sequence length="101" mass="11450">MRDQKYPGIDNDPNAGMNPTGNIIRDAWVFGIIPETETCAGWTVQGIQALYDKVSAAWGPYGHLPSRLPPELQQRHQRIYDEATRQARDRGWDPDNALEDD</sequence>